<dbReference type="AlphaFoldDB" id="H2Z3U8"/>
<dbReference type="Proteomes" id="UP000007875">
    <property type="component" value="Unassembled WGS sequence"/>
</dbReference>
<name>H2Z3U8_CIOSA</name>
<dbReference type="GO" id="GO:0030154">
    <property type="term" value="P:cell differentiation"/>
    <property type="evidence" value="ECO:0007669"/>
    <property type="project" value="TreeGrafter"/>
</dbReference>
<dbReference type="InParanoid" id="H2Z3U8"/>
<dbReference type="SUPFAM" id="SSF57603">
    <property type="entry name" value="FnI-like domain"/>
    <property type="match status" value="2"/>
</dbReference>
<reference evidence="3" key="1">
    <citation type="submission" date="2003-08" db="EMBL/GenBank/DDBJ databases">
        <authorList>
            <person name="Birren B."/>
            <person name="Nusbaum C."/>
            <person name="Abebe A."/>
            <person name="Abouelleil A."/>
            <person name="Adekoya E."/>
            <person name="Ait-zahra M."/>
            <person name="Allen N."/>
            <person name="Allen T."/>
            <person name="An P."/>
            <person name="Anderson M."/>
            <person name="Anderson S."/>
            <person name="Arachchi H."/>
            <person name="Armbruster J."/>
            <person name="Bachantsang P."/>
            <person name="Baldwin J."/>
            <person name="Barry A."/>
            <person name="Bayul T."/>
            <person name="Blitshsteyn B."/>
            <person name="Bloom T."/>
            <person name="Blye J."/>
            <person name="Boguslavskiy L."/>
            <person name="Borowsky M."/>
            <person name="Boukhgalter B."/>
            <person name="Brunache A."/>
            <person name="Butler J."/>
            <person name="Calixte N."/>
            <person name="Calvo S."/>
            <person name="Camarata J."/>
            <person name="Campo K."/>
            <person name="Chang J."/>
            <person name="Cheshatsang Y."/>
            <person name="Citroen M."/>
            <person name="Collymore A."/>
            <person name="Considine T."/>
            <person name="Cook A."/>
            <person name="Cooke P."/>
            <person name="Corum B."/>
            <person name="Cuomo C."/>
            <person name="David R."/>
            <person name="Dawoe T."/>
            <person name="Degray S."/>
            <person name="Dodge S."/>
            <person name="Dooley K."/>
            <person name="Dorje P."/>
            <person name="Dorjee K."/>
            <person name="Dorris L."/>
            <person name="Duffey N."/>
            <person name="Dupes A."/>
            <person name="Elkins T."/>
            <person name="Engels R."/>
            <person name="Erickson J."/>
            <person name="Farina A."/>
            <person name="Faro S."/>
            <person name="Ferreira P."/>
            <person name="Fischer H."/>
            <person name="Fitzgerald M."/>
            <person name="Foley K."/>
            <person name="Gage D."/>
            <person name="Galagan J."/>
            <person name="Gearin G."/>
            <person name="Gnerre S."/>
            <person name="Gnirke A."/>
            <person name="Goyette A."/>
            <person name="Graham J."/>
            <person name="Grandbois E."/>
            <person name="Gyaltsen K."/>
            <person name="Hafez N."/>
            <person name="Hagopian D."/>
            <person name="Hagos B."/>
            <person name="Hall J."/>
            <person name="Hatcher B."/>
            <person name="Heller A."/>
            <person name="Higgins H."/>
            <person name="Honan T."/>
            <person name="Horn A."/>
            <person name="Houde N."/>
            <person name="Hughes L."/>
            <person name="Hulme W."/>
            <person name="Husby E."/>
            <person name="Iliev I."/>
            <person name="Jaffe D."/>
            <person name="Jones C."/>
            <person name="Kamal M."/>
            <person name="Kamat A."/>
            <person name="Kamvysselis M."/>
            <person name="Karlsson E."/>
            <person name="Kells C."/>
            <person name="Kieu A."/>
            <person name="Kisner P."/>
            <person name="Kodira C."/>
            <person name="Kulbokas E."/>
            <person name="Labutti K."/>
            <person name="Lama D."/>
            <person name="Landers T."/>
            <person name="Leger J."/>
            <person name="Levine S."/>
            <person name="Lewis D."/>
            <person name="Lewis T."/>
            <person name="Lindblad-toh K."/>
            <person name="Liu X."/>
            <person name="Lokyitsang T."/>
            <person name="Lokyitsang Y."/>
            <person name="Lucien O."/>
            <person name="Lui A."/>
            <person name="Ma L.J."/>
            <person name="Mabbitt R."/>
            <person name="Macdonald J."/>
            <person name="Maclean C."/>
            <person name="Major J."/>
            <person name="Manning J."/>
            <person name="Marabella R."/>
            <person name="Maru K."/>
            <person name="Matthews C."/>
            <person name="Mauceli E."/>
            <person name="Mccarthy M."/>
            <person name="Mcdonough S."/>
            <person name="Mcghee T."/>
            <person name="Meldrim J."/>
            <person name="Meneus L."/>
            <person name="Mesirov J."/>
            <person name="Mihalev A."/>
            <person name="Mihova T."/>
            <person name="Mikkelsen T."/>
            <person name="Mlenga V."/>
            <person name="Moru K."/>
            <person name="Mozes J."/>
            <person name="Mulrain L."/>
            <person name="Munson G."/>
            <person name="Naylor J."/>
            <person name="Newes C."/>
            <person name="Nguyen C."/>
            <person name="Nguyen N."/>
            <person name="Nguyen T."/>
            <person name="Nicol R."/>
            <person name="Nielsen C."/>
            <person name="Nizzari M."/>
            <person name="Norbu C."/>
            <person name="Norbu N."/>
            <person name="O'donnell P."/>
            <person name="Okoawo O."/>
            <person name="O'leary S."/>
            <person name="Omotosho B."/>
            <person name="O'neill K."/>
            <person name="Osman S."/>
            <person name="Parker S."/>
            <person name="Perrin D."/>
            <person name="Phunkhang P."/>
            <person name="Piqani B."/>
            <person name="Purcell S."/>
            <person name="Rachupka T."/>
            <person name="Ramasamy U."/>
            <person name="Rameau R."/>
            <person name="Ray V."/>
            <person name="Raymond C."/>
            <person name="Retta R."/>
            <person name="Richardson S."/>
            <person name="Rise C."/>
            <person name="Rodriguez J."/>
            <person name="Rogers J."/>
            <person name="Rogov P."/>
            <person name="Rutman M."/>
            <person name="Schupbach R."/>
            <person name="Seaman C."/>
            <person name="Settipalli S."/>
            <person name="Sharpe T."/>
            <person name="Sheridan J."/>
            <person name="Sherpa N."/>
            <person name="Shi J."/>
            <person name="Smirnov S."/>
            <person name="Smith C."/>
            <person name="Sougnez C."/>
            <person name="Spencer B."/>
            <person name="Stalker J."/>
            <person name="Stange-thomann N."/>
            <person name="Stavropoulos S."/>
            <person name="Stetson K."/>
            <person name="Stone C."/>
            <person name="Stone S."/>
            <person name="Stubbs M."/>
            <person name="Talamas J."/>
            <person name="Tchuinga P."/>
            <person name="Tenzing P."/>
            <person name="Tesfaye S."/>
            <person name="Theodore J."/>
            <person name="Thoulutsang Y."/>
            <person name="Topham K."/>
            <person name="Towey S."/>
            <person name="Tsamla T."/>
            <person name="Tsomo N."/>
            <person name="Vallee D."/>
            <person name="Vassiliev H."/>
            <person name="Venkataraman V."/>
            <person name="Vinson J."/>
            <person name="Vo A."/>
            <person name="Wade C."/>
            <person name="Wang S."/>
            <person name="Wangchuk T."/>
            <person name="Wangdi T."/>
            <person name="Whittaker C."/>
            <person name="Wilkinson J."/>
            <person name="Wu Y."/>
            <person name="Wyman D."/>
            <person name="Yadav S."/>
            <person name="Yang S."/>
            <person name="Yang X."/>
            <person name="Yeager S."/>
            <person name="Yee E."/>
            <person name="Young G."/>
            <person name="Zainoun J."/>
            <person name="Zembeck L."/>
            <person name="Zimmer A."/>
            <person name="Zody M."/>
            <person name="Lander E."/>
        </authorList>
    </citation>
    <scope>NUCLEOTIDE SEQUENCE [LARGE SCALE GENOMIC DNA]</scope>
</reference>
<dbReference type="PANTHER" id="PTHR46303">
    <property type="entry name" value="VWFC DOMAIN-CONTAINING PROTEIN"/>
    <property type="match status" value="1"/>
</dbReference>
<evidence type="ECO:0000313" key="2">
    <source>
        <dbReference type="Ensembl" id="ENSCSAVP00000012260.1"/>
    </source>
</evidence>
<dbReference type="HOGENOM" id="CLU_879849_0_0_1"/>
<dbReference type="PROSITE" id="PS50184">
    <property type="entry name" value="VWFC_2"/>
    <property type="match status" value="2"/>
</dbReference>
<dbReference type="SMART" id="SM00214">
    <property type="entry name" value="VWC"/>
    <property type="match status" value="2"/>
</dbReference>
<keyword evidence="3" id="KW-1185">Reference proteome</keyword>
<proteinExistence type="predicted"/>
<dbReference type="GeneTree" id="ENSGT00940000172855"/>
<protein>
    <recommendedName>
        <fullName evidence="1">VWFC domain-containing protein</fullName>
    </recommendedName>
</protein>
<feature type="domain" description="VWFC" evidence="1">
    <location>
        <begin position="16"/>
        <end position="80"/>
    </location>
</feature>
<dbReference type="PANTHER" id="PTHR46303:SF1">
    <property type="entry name" value="VWFC DOMAIN-CONTAINING PROTEIN"/>
    <property type="match status" value="1"/>
</dbReference>
<dbReference type="GO" id="GO:0036122">
    <property type="term" value="F:BMP binding"/>
    <property type="evidence" value="ECO:0007669"/>
    <property type="project" value="TreeGrafter"/>
</dbReference>
<dbReference type="OMA" id="CVECECK"/>
<feature type="domain" description="VWFC" evidence="1">
    <location>
        <begin position="98"/>
        <end position="161"/>
    </location>
</feature>
<accession>H2Z3U8</accession>
<evidence type="ECO:0000259" key="1">
    <source>
        <dbReference type="PROSITE" id="PS50184"/>
    </source>
</evidence>
<dbReference type="InterPro" id="IPR045717">
    <property type="entry name" value="CHRDL1/2"/>
</dbReference>
<dbReference type="Pfam" id="PF00093">
    <property type="entry name" value="VWC"/>
    <property type="match status" value="2"/>
</dbReference>
<dbReference type="GO" id="GO:0005615">
    <property type="term" value="C:extracellular space"/>
    <property type="evidence" value="ECO:0007669"/>
    <property type="project" value="TreeGrafter"/>
</dbReference>
<reference evidence="2" key="3">
    <citation type="submission" date="2025-09" db="UniProtKB">
        <authorList>
            <consortium name="Ensembl"/>
        </authorList>
    </citation>
    <scope>IDENTIFICATION</scope>
</reference>
<dbReference type="InterPro" id="IPR001007">
    <property type="entry name" value="VWF_dom"/>
</dbReference>
<dbReference type="PROSITE" id="PS01208">
    <property type="entry name" value="VWFC_1"/>
    <property type="match status" value="1"/>
</dbReference>
<sequence>MFLAGSEIISRVPKKNGCFSESRFRQNGEVFPMGVSNMYQATCSMCACVDGNVYCRTKTCGPFRCPRPVSSSNDCCLVCPTEDTATVSVSRPTVSTRLSCKSGETVHESGAVWKPNVPSMSNACVQCSCENGDIRCRIPKCPEVKCAYPILPEDRCCRVCPTTTSPPRTTSTPPPSACEGELQLSQFIPIPGTPQEHQIDFSFRLNKTYNSTVPSLPVGIVISVKLPRTFLVYDWMIDSGDKRRQVLNVRPSVFQKYSATRNHLGSFQTIGYITKKRLENFRRKESRWSKHCRKRCSDRLKRILNAMASKRALCKV</sequence>
<dbReference type="Ensembl" id="ENSCSAVT00000012403.1">
    <property type="protein sequence ID" value="ENSCSAVP00000012260.1"/>
    <property type="gene ID" value="ENSCSAVG00000007221.1"/>
</dbReference>
<dbReference type="Gene3D" id="6.20.200.20">
    <property type="match status" value="2"/>
</dbReference>
<organism evidence="2 3">
    <name type="scientific">Ciona savignyi</name>
    <name type="common">Pacific transparent sea squirt</name>
    <dbReference type="NCBI Taxonomy" id="51511"/>
    <lineage>
        <taxon>Eukaryota</taxon>
        <taxon>Metazoa</taxon>
        <taxon>Chordata</taxon>
        <taxon>Tunicata</taxon>
        <taxon>Ascidiacea</taxon>
        <taxon>Phlebobranchia</taxon>
        <taxon>Cionidae</taxon>
        <taxon>Ciona</taxon>
    </lineage>
</organism>
<dbReference type="eggNOG" id="KOG1217">
    <property type="taxonomic scope" value="Eukaryota"/>
</dbReference>
<reference evidence="2" key="2">
    <citation type="submission" date="2025-08" db="UniProtKB">
        <authorList>
            <consortium name="Ensembl"/>
        </authorList>
    </citation>
    <scope>IDENTIFICATION</scope>
</reference>
<dbReference type="GO" id="GO:0030514">
    <property type="term" value="P:negative regulation of BMP signaling pathway"/>
    <property type="evidence" value="ECO:0007669"/>
    <property type="project" value="TreeGrafter"/>
</dbReference>
<evidence type="ECO:0000313" key="3">
    <source>
        <dbReference type="Proteomes" id="UP000007875"/>
    </source>
</evidence>